<name>A0A545TR43_9PROT</name>
<reference evidence="8 9" key="1">
    <citation type="submission" date="2019-06" db="EMBL/GenBank/DDBJ databases">
        <title>Whole genome sequence for Rhodospirillaceae sp. R148.</title>
        <authorList>
            <person name="Wang G."/>
        </authorList>
    </citation>
    <scope>NUCLEOTIDE SEQUENCE [LARGE SCALE GENOMIC DNA]</scope>
    <source>
        <strain evidence="8 9">R148</strain>
    </source>
</reference>
<evidence type="ECO:0000256" key="6">
    <source>
        <dbReference type="SAM" id="Phobius"/>
    </source>
</evidence>
<dbReference type="EMBL" id="VHSH01000004">
    <property type="protein sequence ID" value="TQV79695.1"/>
    <property type="molecule type" value="Genomic_DNA"/>
</dbReference>
<gene>
    <name evidence="8" type="ORF">FKG95_13365</name>
</gene>
<dbReference type="Proteomes" id="UP000315252">
    <property type="component" value="Unassembled WGS sequence"/>
</dbReference>
<feature type="transmembrane region" description="Helical" evidence="6">
    <location>
        <begin position="21"/>
        <end position="39"/>
    </location>
</feature>
<keyword evidence="5 6" id="KW-0472">Membrane</keyword>
<evidence type="ECO:0000256" key="4">
    <source>
        <dbReference type="ARBA" id="ARBA00022989"/>
    </source>
</evidence>
<organism evidence="8 9">
    <name type="scientific">Denitrobaculum tricleocarpae</name>
    <dbReference type="NCBI Taxonomy" id="2591009"/>
    <lineage>
        <taxon>Bacteria</taxon>
        <taxon>Pseudomonadati</taxon>
        <taxon>Pseudomonadota</taxon>
        <taxon>Alphaproteobacteria</taxon>
        <taxon>Rhodospirillales</taxon>
        <taxon>Rhodospirillaceae</taxon>
        <taxon>Denitrobaculum</taxon>
    </lineage>
</organism>
<evidence type="ECO:0000259" key="7">
    <source>
        <dbReference type="Pfam" id="PF00892"/>
    </source>
</evidence>
<protein>
    <submittedName>
        <fullName evidence="8">DMT family transporter</fullName>
    </submittedName>
</protein>
<proteinExistence type="inferred from homology"/>
<keyword evidence="9" id="KW-1185">Reference proteome</keyword>
<sequence length="310" mass="34009">MASTHSEARKRAWRLLSPNHRGAIWMMGATAGFTLNGALVKSLSQLDMDAFQISFARALFALLAILPFVWRERRTVLISKHWGIHMVRALSGAIAMICGYYAVSKMPLADVTALGFTQPLFTTLLAFLLLAEVVRWRRWTATLVGFLGVLVIVRPGADSFEPTAFAALAMAFGIALAVTLVKRFPDGESSVTMLLIFCITSIVLTAPPALYLWREPSLYEFGLLCGVGVVGIGSQAMIIQAYRNGEASFVAPFDYTKLLLAGVIGYLLFDELPDGWTWTGAAIIVASTLYIVRRESQQGRDRSTPPQSRL</sequence>
<keyword evidence="3 6" id="KW-0812">Transmembrane</keyword>
<dbReference type="PANTHER" id="PTHR22911:SF6">
    <property type="entry name" value="SOLUTE CARRIER FAMILY 35 MEMBER G1"/>
    <property type="match status" value="1"/>
</dbReference>
<evidence type="ECO:0000256" key="3">
    <source>
        <dbReference type="ARBA" id="ARBA00022692"/>
    </source>
</evidence>
<feature type="transmembrane region" description="Helical" evidence="6">
    <location>
        <begin position="193"/>
        <end position="213"/>
    </location>
</feature>
<comment type="similarity">
    <text evidence="2">Belongs to the drug/metabolite transporter (DMT) superfamily. 10 TMS drug/metabolite exporter (DME) (TC 2.A.7.3) family.</text>
</comment>
<dbReference type="OrthoDB" id="9812899at2"/>
<evidence type="ECO:0000256" key="2">
    <source>
        <dbReference type="ARBA" id="ARBA00009853"/>
    </source>
</evidence>
<dbReference type="PANTHER" id="PTHR22911">
    <property type="entry name" value="ACYL-MALONYL CONDENSING ENZYME-RELATED"/>
    <property type="match status" value="1"/>
</dbReference>
<evidence type="ECO:0000256" key="1">
    <source>
        <dbReference type="ARBA" id="ARBA00004141"/>
    </source>
</evidence>
<dbReference type="InterPro" id="IPR037185">
    <property type="entry name" value="EmrE-like"/>
</dbReference>
<feature type="transmembrane region" description="Helical" evidence="6">
    <location>
        <begin position="82"/>
        <end position="102"/>
    </location>
</feature>
<dbReference type="AlphaFoldDB" id="A0A545TR43"/>
<feature type="domain" description="EamA" evidence="7">
    <location>
        <begin position="164"/>
        <end position="292"/>
    </location>
</feature>
<feature type="transmembrane region" description="Helical" evidence="6">
    <location>
        <begin position="275"/>
        <end position="292"/>
    </location>
</feature>
<keyword evidence="4 6" id="KW-1133">Transmembrane helix</keyword>
<dbReference type="GO" id="GO:0016020">
    <property type="term" value="C:membrane"/>
    <property type="evidence" value="ECO:0007669"/>
    <property type="project" value="UniProtKB-SubCell"/>
</dbReference>
<feature type="domain" description="EamA" evidence="7">
    <location>
        <begin position="21"/>
        <end position="153"/>
    </location>
</feature>
<dbReference type="RefSeq" id="WP_142896875.1">
    <property type="nucleotide sequence ID" value="NZ_ML660055.1"/>
</dbReference>
<dbReference type="InterPro" id="IPR000620">
    <property type="entry name" value="EamA_dom"/>
</dbReference>
<dbReference type="Pfam" id="PF00892">
    <property type="entry name" value="EamA"/>
    <property type="match status" value="2"/>
</dbReference>
<evidence type="ECO:0000313" key="9">
    <source>
        <dbReference type="Proteomes" id="UP000315252"/>
    </source>
</evidence>
<evidence type="ECO:0000313" key="8">
    <source>
        <dbReference type="EMBL" id="TQV79695.1"/>
    </source>
</evidence>
<feature type="transmembrane region" description="Helical" evidence="6">
    <location>
        <begin position="163"/>
        <end position="181"/>
    </location>
</feature>
<comment type="caution">
    <text evidence="8">The sequence shown here is derived from an EMBL/GenBank/DDBJ whole genome shotgun (WGS) entry which is preliminary data.</text>
</comment>
<feature type="transmembrane region" description="Helical" evidence="6">
    <location>
        <begin position="108"/>
        <end position="131"/>
    </location>
</feature>
<evidence type="ECO:0000256" key="5">
    <source>
        <dbReference type="ARBA" id="ARBA00023136"/>
    </source>
</evidence>
<feature type="transmembrane region" description="Helical" evidence="6">
    <location>
        <begin position="51"/>
        <end position="70"/>
    </location>
</feature>
<accession>A0A545TR43</accession>
<comment type="subcellular location">
    <subcellularLocation>
        <location evidence="1">Membrane</location>
        <topology evidence="1">Multi-pass membrane protein</topology>
    </subcellularLocation>
</comment>
<dbReference type="SUPFAM" id="SSF103481">
    <property type="entry name" value="Multidrug resistance efflux transporter EmrE"/>
    <property type="match status" value="2"/>
</dbReference>
<feature type="transmembrane region" description="Helical" evidence="6">
    <location>
        <begin position="219"/>
        <end position="242"/>
    </location>
</feature>